<gene>
    <name evidence="2" type="ORF">FYJ85_16720</name>
</gene>
<comment type="caution">
    <text evidence="2">The sequence shown here is derived from an EMBL/GenBank/DDBJ whole genome shotgun (WGS) entry which is preliminary data.</text>
</comment>
<dbReference type="Proteomes" id="UP000435649">
    <property type="component" value="Unassembled WGS sequence"/>
</dbReference>
<dbReference type="AlphaFoldDB" id="A0A844G6U6"/>
<evidence type="ECO:0000313" key="2">
    <source>
        <dbReference type="EMBL" id="MST98684.1"/>
    </source>
</evidence>
<keyword evidence="3" id="KW-1185">Reference proteome</keyword>
<dbReference type="Pfam" id="PF12728">
    <property type="entry name" value="HTH_17"/>
    <property type="match status" value="1"/>
</dbReference>
<reference evidence="2 3" key="1">
    <citation type="submission" date="2019-08" db="EMBL/GenBank/DDBJ databases">
        <title>In-depth cultivation of the pig gut microbiome towards novel bacterial diversity and tailored functional studies.</title>
        <authorList>
            <person name="Wylensek D."/>
            <person name="Hitch T.C.A."/>
            <person name="Clavel T."/>
        </authorList>
    </citation>
    <scope>NUCLEOTIDE SEQUENCE [LARGE SCALE GENOMIC DNA]</scope>
    <source>
        <strain evidence="2 3">BBE-744-WT-12</strain>
    </source>
</reference>
<dbReference type="SUPFAM" id="SSF46955">
    <property type="entry name" value="Putative DNA-binding domain"/>
    <property type="match status" value="1"/>
</dbReference>
<proteinExistence type="predicted"/>
<dbReference type="InterPro" id="IPR009061">
    <property type="entry name" value="DNA-bd_dom_put_sf"/>
</dbReference>
<dbReference type="InterPro" id="IPR041657">
    <property type="entry name" value="HTH_17"/>
</dbReference>
<sequence length="106" mass="11877">MAAATLLQQYIPDLTPQRLETLLTENRNEGNIPELSRKLTRSECAQILGVSINSVNRYIKNGRLKAVHISPRLLRIDPESVKDLLTNGIPEDEVIIPKCCRKAGDQ</sequence>
<evidence type="ECO:0000259" key="1">
    <source>
        <dbReference type="Pfam" id="PF12728"/>
    </source>
</evidence>
<protein>
    <submittedName>
        <fullName evidence="2">Helix-turn-helix domain-containing protein</fullName>
    </submittedName>
</protein>
<organism evidence="2 3">
    <name type="scientific">Victivallis lenta</name>
    <dbReference type="NCBI Taxonomy" id="2606640"/>
    <lineage>
        <taxon>Bacteria</taxon>
        <taxon>Pseudomonadati</taxon>
        <taxon>Lentisphaerota</taxon>
        <taxon>Lentisphaeria</taxon>
        <taxon>Victivallales</taxon>
        <taxon>Victivallaceae</taxon>
        <taxon>Victivallis</taxon>
    </lineage>
</organism>
<name>A0A844G6U6_9BACT</name>
<accession>A0A844G6U6</accession>
<feature type="domain" description="Helix-turn-helix" evidence="1">
    <location>
        <begin position="39"/>
        <end position="87"/>
    </location>
</feature>
<dbReference type="EMBL" id="VUNS01000022">
    <property type="protein sequence ID" value="MST98684.1"/>
    <property type="molecule type" value="Genomic_DNA"/>
</dbReference>
<evidence type="ECO:0000313" key="3">
    <source>
        <dbReference type="Proteomes" id="UP000435649"/>
    </source>
</evidence>